<protein>
    <submittedName>
        <fullName evidence="3">Uncharacterized protein</fullName>
    </submittedName>
</protein>
<comment type="caution">
    <text evidence="3">The sequence shown here is derived from an EMBL/GenBank/DDBJ whole genome shotgun (WGS) entry which is preliminary data.</text>
</comment>
<feature type="transmembrane region" description="Helical" evidence="2">
    <location>
        <begin position="175"/>
        <end position="193"/>
    </location>
</feature>
<name>A0AAN9LNU4_CANGL</name>
<evidence type="ECO:0000256" key="1">
    <source>
        <dbReference type="SAM" id="MobiDB-lite"/>
    </source>
</evidence>
<proteinExistence type="predicted"/>
<feature type="region of interest" description="Disordered" evidence="1">
    <location>
        <begin position="37"/>
        <end position="56"/>
    </location>
</feature>
<dbReference type="PANTHER" id="PTHR30238:SF0">
    <property type="entry name" value="THYLAKOID MEMBRANE PROTEIN TERC, CHLOROPLASTIC"/>
    <property type="match status" value="1"/>
</dbReference>
<dbReference type="PANTHER" id="PTHR30238">
    <property type="entry name" value="MEMBRANE BOUND PREDICTED REDOX MODULATOR"/>
    <property type="match status" value="1"/>
</dbReference>
<organism evidence="3 4">
    <name type="scientific">Canavalia gladiata</name>
    <name type="common">Sword bean</name>
    <name type="synonym">Dolichos gladiatus</name>
    <dbReference type="NCBI Taxonomy" id="3824"/>
    <lineage>
        <taxon>Eukaryota</taxon>
        <taxon>Viridiplantae</taxon>
        <taxon>Streptophyta</taxon>
        <taxon>Embryophyta</taxon>
        <taxon>Tracheophyta</taxon>
        <taxon>Spermatophyta</taxon>
        <taxon>Magnoliopsida</taxon>
        <taxon>eudicotyledons</taxon>
        <taxon>Gunneridae</taxon>
        <taxon>Pentapetalae</taxon>
        <taxon>rosids</taxon>
        <taxon>fabids</taxon>
        <taxon>Fabales</taxon>
        <taxon>Fabaceae</taxon>
        <taxon>Papilionoideae</taxon>
        <taxon>50 kb inversion clade</taxon>
        <taxon>NPAAA clade</taxon>
        <taxon>indigoferoid/millettioid clade</taxon>
        <taxon>Phaseoleae</taxon>
        <taxon>Canavalia</taxon>
    </lineage>
</organism>
<reference evidence="3 4" key="1">
    <citation type="submission" date="2024-01" db="EMBL/GenBank/DDBJ databases">
        <title>The genomes of 5 underutilized Papilionoideae crops provide insights into root nodulation and disease resistanc.</title>
        <authorList>
            <person name="Jiang F."/>
        </authorList>
    </citation>
    <scope>NUCLEOTIDE SEQUENCE [LARGE SCALE GENOMIC DNA]</scope>
    <source>
        <strain evidence="3">LVBAO_FW01</strain>
        <tissue evidence="3">Leaves</tissue>
    </source>
</reference>
<evidence type="ECO:0000313" key="4">
    <source>
        <dbReference type="Proteomes" id="UP001367508"/>
    </source>
</evidence>
<sequence>MYPYRPPRRLPLLCPSPIAPQNYRLLTSKVKRIGAQRNNDISNLEKSPGKESESQGDQIYNSSIRTWAFCLSPGINTCWSSHSSERFTPVTTYYGGSRFITNQDGVWMGSNIFGQATPSLLTVAVIEFSDIAFAVDSIPAIFDLKYLHPSIVVVLGFSGCKMTLDYFGIHVSTEASLGFLALSLTIGVVLSLVEKSD</sequence>
<dbReference type="AlphaFoldDB" id="A0AAN9LNU4"/>
<accession>A0AAN9LNU4</accession>
<gene>
    <name evidence="3" type="ORF">VNO77_20053</name>
</gene>
<keyword evidence="2" id="KW-0812">Transmembrane</keyword>
<keyword evidence="4" id="KW-1185">Reference proteome</keyword>
<keyword evidence="2" id="KW-0472">Membrane</keyword>
<dbReference type="Proteomes" id="UP001367508">
    <property type="component" value="Unassembled WGS sequence"/>
</dbReference>
<keyword evidence="2" id="KW-1133">Transmembrane helix</keyword>
<evidence type="ECO:0000256" key="2">
    <source>
        <dbReference type="SAM" id="Phobius"/>
    </source>
</evidence>
<evidence type="ECO:0000313" key="3">
    <source>
        <dbReference type="EMBL" id="KAK7339389.1"/>
    </source>
</evidence>
<dbReference type="EMBL" id="JAYMYQ010000004">
    <property type="protein sequence ID" value="KAK7339389.1"/>
    <property type="molecule type" value="Genomic_DNA"/>
</dbReference>